<dbReference type="PROSITE" id="PS51192">
    <property type="entry name" value="HELICASE_ATP_BIND_1"/>
    <property type="match status" value="1"/>
</dbReference>
<name>A0AA95HCQ5_9GAMM</name>
<dbReference type="GO" id="GO:0004386">
    <property type="term" value="F:helicase activity"/>
    <property type="evidence" value="ECO:0007669"/>
    <property type="project" value="UniProtKB-KW"/>
</dbReference>
<dbReference type="InterPro" id="IPR057342">
    <property type="entry name" value="DEXDc_RapA"/>
</dbReference>
<evidence type="ECO:0000256" key="5">
    <source>
        <dbReference type="SAM" id="Coils"/>
    </source>
</evidence>
<evidence type="ECO:0000256" key="2">
    <source>
        <dbReference type="ARBA" id="ARBA00022801"/>
    </source>
</evidence>
<dbReference type="Pfam" id="PF00271">
    <property type="entry name" value="Helicase_C"/>
    <property type="match status" value="1"/>
</dbReference>
<reference evidence="8" key="2">
    <citation type="submission" date="2023-04" db="EMBL/GenBank/DDBJ databases">
        <authorList>
            <person name="Beletskiy A.V."/>
            <person name="Mardanov A.V."/>
            <person name="Ravin N.V."/>
        </authorList>
    </citation>
    <scope>NUCLEOTIDE SEQUENCE</scope>
    <source>
        <strain evidence="8">GKL-02</strain>
    </source>
</reference>
<keyword evidence="5" id="KW-0175">Coiled coil</keyword>
<dbReference type="KEGG" id="tput:QJT81_02520"/>
<gene>
    <name evidence="8" type="ORF">QJT81_02520</name>
</gene>
<feature type="coiled-coil region" evidence="5">
    <location>
        <begin position="344"/>
        <end position="398"/>
    </location>
</feature>
<dbReference type="InterPro" id="IPR038718">
    <property type="entry name" value="SNF2-like_sf"/>
</dbReference>
<dbReference type="SMART" id="SM00487">
    <property type="entry name" value="DEXDc"/>
    <property type="match status" value="1"/>
</dbReference>
<accession>A0AA95HCQ5</accession>
<dbReference type="InterPro" id="IPR000330">
    <property type="entry name" value="SNF2_N"/>
</dbReference>
<dbReference type="PROSITE" id="PS51194">
    <property type="entry name" value="HELICASE_CTER"/>
    <property type="match status" value="1"/>
</dbReference>
<dbReference type="Pfam" id="PF00176">
    <property type="entry name" value="SNF2-rel_dom"/>
    <property type="match status" value="1"/>
</dbReference>
<reference evidence="8" key="1">
    <citation type="journal article" date="2023" name="Int. J. Mol. Sci.">
        <title>Metagenomics Revealed a New Genus 'Candidatus Thiocaldithrix dubininis' gen. nov., sp. nov. and a New Species 'Candidatus Thiothrix putei' sp. nov. in the Family Thiotrichaceae, Some Members of Which Have Traits of Both Na+- and H+-Motive Energetics.</title>
        <authorList>
            <person name="Ravin N.V."/>
            <person name="Muntyan M.S."/>
            <person name="Smolyakov D.D."/>
            <person name="Rudenko T.S."/>
            <person name="Beletsky A.V."/>
            <person name="Mardanov A.V."/>
            <person name="Grabovich M.Y."/>
        </authorList>
    </citation>
    <scope>NUCLEOTIDE SEQUENCE</scope>
    <source>
        <strain evidence="8">GKL-02</strain>
    </source>
</reference>
<dbReference type="SMART" id="SM00490">
    <property type="entry name" value="HELICc"/>
    <property type="match status" value="1"/>
</dbReference>
<dbReference type="Gene3D" id="3.40.50.10810">
    <property type="entry name" value="Tandem AAA-ATPase domain"/>
    <property type="match status" value="1"/>
</dbReference>
<keyword evidence="3" id="KW-0347">Helicase</keyword>
<keyword evidence="4" id="KW-0067">ATP-binding</keyword>
<organism evidence="8">
    <name type="scientific">Candidatus Thiothrix putei</name>
    <dbReference type="NCBI Taxonomy" id="3080811"/>
    <lineage>
        <taxon>Bacteria</taxon>
        <taxon>Pseudomonadati</taxon>
        <taxon>Pseudomonadota</taxon>
        <taxon>Gammaproteobacteria</taxon>
        <taxon>Thiotrichales</taxon>
        <taxon>Thiotrichaceae</taxon>
        <taxon>Thiothrix</taxon>
    </lineage>
</organism>
<dbReference type="GO" id="GO:0016787">
    <property type="term" value="F:hydrolase activity"/>
    <property type="evidence" value="ECO:0007669"/>
    <property type="project" value="UniProtKB-KW"/>
</dbReference>
<dbReference type="InterPro" id="IPR001650">
    <property type="entry name" value="Helicase_C-like"/>
</dbReference>
<evidence type="ECO:0000256" key="1">
    <source>
        <dbReference type="ARBA" id="ARBA00022741"/>
    </source>
</evidence>
<dbReference type="InterPro" id="IPR014001">
    <property type="entry name" value="Helicase_ATP-bd"/>
</dbReference>
<dbReference type="PANTHER" id="PTHR10799">
    <property type="entry name" value="SNF2/RAD54 HELICASE FAMILY"/>
    <property type="match status" value="1"/>
</dbReference>
<dbReference type="EMBL" id="CP124756">
    <property type="protein sequence ID" value="WGZ94881.1"/>
    <property type="molecule type" value="Genomic_DNA"/>
</dbReference>
<dbReference type="Gene3D" id="3.40.50.300">
    <property type="entry name" value="P-loop containing nucleotide triphosphate hydrolases"/>
    <property type="match status" value="1"/>
</dbReference>
<feature type="domain" description="Helicase ATP-binding" evidence="6">
    <location>
        <begin position="49"/>
        <end position="217"/>
    </location>
</feature>
<evidence type="ECO:0000256" key="4">
    <source>
        <dbReference type="ARBA" id="ARBA00022840"/>
    </source>
</evidence>
<evidence type="ECO:0000256" key="3">
    <source>
        <dbReference type="ARBA" id="ARBA00022806"/>
    </source>
</evidence>
<evidence type="ECO:0000313" key="8">
    <source>
        <dbReference type="EMBL" id="WGZ94881.1"/>
    </source>
</evidence>
<dbReference type="AlphaFoldDB" id="A0AA95HCQ5"/>
<dbReference type="SUPFAM" id="SSF52540">
    <property type="entry name" value="P-loop containing nucleoside triphosphate hydrolases"/>
    <property type="match status" value="2"/>
</dbReference>
<dbReference type="InterPro" id="IPR049730">
    <property type="entry name" value="SNF2/RAD54-like_C"/>
</dbReference>
<proteinExistence type="predicted"/>
<dbReference type="CDD" id="cd18793">
    <property type="entry name" value="SF2_C_SNF"/>
    <property type="match status" value="1"/>
</dbReference>
<keyword evidence="2" id="KW-0378">Hydrolase</keyword>
<keyword evidence="1" id="KW-0547">Nucleotide-binding</keyword>
<evidence type="ECO:0000259" key="7">
    <source>
        <dbReference type="PROSITE" id="PS51194"/>
    </source>
</evidence>
<dbReference type="Proteomes" id="UP001301326">
    <property type="component" value="Chromosome"/>
</dbReference>
<protein>
    <submittedName>
        <fullName evidence="8">SNF2-related protein</fullName>
    </submittedName>
</protein>
<feature type="domain" description="Helicase C-terminal" evidence="7">
    <location>
        <begin position="407"/>
        <end position="586"/>
    </location>
</feature>
<dbReference type="GO" id="GO:0005524">
    <property type="term" value="F:ATP binding"/>
    <property type="evidence" value="ECO:0007669"/>
    <property type="project" value="UniProtKB-KW"/>
</dbReference>
<dbReference type="CDD" id="cd18011">
    <property type="entry name" value="DEXDc_RapA"/>
    <property type="match status" value="1"/>
</dbReference>
<sequence>MRLTPHQSQYYAWQLTRHAASNSLESLAPTLVNAQIDLNPHQVEAALFAYENPLSKGVILADEVGLGKTIEAGLVIAQRWAERKRRILIIVPANLRKQWHQELQDKFGLPCLLLESKNYNTLQKAGTRHPFDNTDHIIIGSYQFAKSKAKDVKAVDWDLVVMDEAHRLRNVYKTGNVIARTLKETLAHVHSKILLTATPLQNSLLELYGLVSLIDDRVFGDLESFRTQFGQANRETTLQNLRHRISPFCKRTLRRQVQQYVPYTKRIPILEEFTPTQDERDFSNLVAEYLRRPKLQALPDGQRQLISLVLWKLLASSTHAIAGALETMANRLQATLDDPNKLDLAMLDDDYEALDETAEEWDDEDQINDKPLNVREAIQQEMGELRLFKEKADQIRDNSKGQALLLALDKAFKELERLGAAKKAIIFTESKRTQSYLQNLLKNTPYGAGLVLFNGTNSDTQAQQIHKAWAQHHAGTDKVSGSKTADTRAALVDYFREEGSVMIATEAGAEGINLQFCSLVINYDLPWNPQRIEQRIGRCHRYGQKHDVVVVNFVDLSNEADKRVYELLAQKFQLFEGVFGASDEVLGAIGSGIDFERRIARIYQTCRKPEEIRSSFAALQQELAGEITEAMTQTRQLQTVSALAQEEQHLLVAAVDRNGHVLALDDPDKLLRIPAMVTATPIDLPDSPLLQYDLEQRKNALLREINDRNLSYFDQEVQKLDGWADDLKLGLEQEIKDIDREIKEVRRTAAIAPTLDEKLHWQKRQRELETKRSKSRRELFRRQDDIDEQRNELITELEDRLQQRVEEQVLFTIEWELV</sequence>
<evidence type="ECO:0000259" key="6">
    <source>
        <dbReference type="PROSITE" id="PS51192"/>
    </source>
</evidence>
<dbReference type="InterPro" id="IPR027417">
    <property type="entry name" value="P-loop_NTPase"/>
</dbReference>